<dbReference type="GO" id="GO:0043048">
    <property type="term" value="P:dolichyl monophosphate biosynthetic process"/>
    <property type="evidence" value="ECO:0007669"/>
    <property type="project" value="TreeGrafter"/>
</dbReference>
<evidence type="ECO:0000256" key="10">
    <source>
        <dbReference type="ARBA" id="ARBA00022989"/>
    </source>
</evidence>
<evidence type="ECO:0000256" key="4">
    <source>
        <dbReference type="ARBA" id="ARBA00012132"/>
    </source>
</evidence>
<dbReference type="InterPro" id="IPR032974">
    <property type="entry name" value="Polypren_kinase"/>
</dbReference>
<feature type="domain" description="Diphthamide synthase" evidence="17">
    <location>
        <begin position="172"/>
        <end position="332"/>
    </location>
</feature>
<dbReference type="EC" id="6.3.1.14" evidence="3"/>
<evidence type="ECO:0000313" key="18">
    <source>
        <dbReference type="EMBL" id="PYI22340.1"/>
    </source>
</evidence>
<evidence type="ECO:0000256" key="5">
    <source>
        <dbReference type="ARBA" id="ARBA00018426"/>
    </source>
</evidence>
<feature type="compositionally biased region" description="Acidic residues" evidence="15">
    <location>
        <begin position="165"/>
        <end position="178"/>
    </location>
</feature>
<evidence type="ECO:0000256" key="8">
    <source>
        <dbReference type="ARBA" id="ARBA00022777"/>
    </source>
</evidence>
<feature type="region of interest" description="Disordered" evidence="15">
    <location>
        <begin position="977"/>
        <end position="997"/>
    </location>
</feature>
<dbReference type="Gene3D" id="3.90.1490.10">
    <property type="entry name" value="putative n-type atp pyrophosphatase, domain 2"/>
    <property type="match status" value="1"/>
</dbReference>
<dbReference type="Proteomes" id="UP000249829">
    <property type="component" value="Unassembled WGS sequence"/>
</dbReference>
<organism evidence="18 19">
    <name type="scientific">Aspergillus violaceofuscus (strain CBS 115571)</name>
    <dbReference type="NCBI Taxonomy" id="1450538"/>
    <lineage>
        <taxon>Eukaryota</taxon>
        <taxon>Fungi</taxon>
        <taxon>Dikarya</taxon>
        <taxon>Ascomycota</taxon>
        <taxon>Pezizomycotina</taxon>
        <taxon>Eurotiomycetes</taxon>
        <taxon>Eurotiomycetidae</taxon>
        <taxon>Eurotiales</taxon>
        <taxon>Aspergillaceae</taxon>
        <taxon>Aspergillus</taxon>
    </lineage>
</organism>
<feature type="region of interest" description="Disordered" evidence="15">
    <location>
        <begin position="855"/>
        <end position="954"/>
    </location>
</feature>
<sequence>MAPQSHLQPPSPPAPGAGLNVIALISGGKDSLYSLLHCIRNGHKVVALANLHPAAHAQPTTTTTPTTATSTDPSSAPSSTPSHHVPEEEEQDLDSFMYQTIGHSIIPLYETALGIPLYRQPIRGGAVDTSRIYRLQAEDQMADTPGRDNSNNIDNHNNDTNNPEDREEEQEEETADETESLIPLLKRIMQAHPEANAVSAGAILSTYQRTRIENVAARLGLVPLAWLWQYPVLPDRGATDAGLLEDMAAAGCEARIIKVASGGLDEGFLWGDVAAADGRVRGRIVKGMRRFADAEDIRGAVLGEGGEYESLALDGPAWLWRYRIEVAGWEACVGDGGVGFVRLKGARCVGKDGEGDRGGPERVRRPDLLDEGFEEVLGPVLGGEDALVAMGDEEEERSLHSVGSRVWSDGLEPVQTTEGRTWVIANVTALEAGPGAGEQMKAIAEKFQTILRSSSSREVPRTTADIVFTTVLLRSMSDFPLMNFIYVSMFKKPNPPARATVACGASLPEGVNIMVSAVVDLGSREQRQGLHVQSRSYWAPANIGPYSQAMSVPLQGPEHLVYIAGQIPLEPASMEIYGLEETWFKGFSSRAVLSLQHLWRIGVATNVDWWLGAVAFLAGADHIRERAKIAWNLWETMHSNQEEEEDAEDESGLDAWDLKYGGRAHEQVKGVSKPGLPRFDVVQSEGSMTPAFFAVQVEELPRGSDIEWQGLGFRCDKLEMITEELEYGRQTVVTTGQDLGYIGIEVDARWSGLDLESCLRSILQKATQGSKSPHVVIYTTQPLSNDPSWGQIIPCKSAWGSKGRQLAAGRKKPAPACWFLRSDQLSITTSTQPVILPSFCAPTLPHYYHHHTHSINSGPILSSQEEDGLLPTPNKDPASDPEAHENLRQFSRSPHPYTRPGSHCPSLPVDPGDRAKPSRWPRTSSDSGTEADDESTGLLRGLPAPPLRPRKGLRSSIHGAGEIDQWLPILRPWPSITRSTSRSSRRSSGEDAQVGAAELREQEYRRKRVAVLQRLLETALLLSVGVVVLGQERVRAAAWAWKKELATFLIIVIGLYTAYPLHRDGRPRLSRLFTFVVPSAFDPAPLLYPVLIPIYVSLSLAHHNPSLILPNILLSLSSLPVTIVPLREWVHGYSVVHWLVTLIPIVVSEHLSAGPSWPKPLTLRGLDAEVLTLIFPFHQALIPTLDFLLTTSILPAELQLLTTALINLYLFATSPQAEILKALLWLGGMCTFIACRGVLRWEVALARIPTWKFRRSPSASQSPRGIFNAIDHKLCQKLSRTGSSEDNLSDSDSADGSYVLVSRKTMFDSREKTLSHGLSITKHDNAGMEGTRRRSRTAHRRRHTFSSFDDVKRAEKVRTTPGGRKKRSMAPGLASFLSLTVPQAQVRKWLYALYVYIAVLIIVMVPIRYYVSDRALQNGEPFGWALGYLFGNISGFRFWVLMWGLEYWIPLPSRLDSDPSNASCPFGWVEHLRHDMFGEANSRLLIAAYCILVLVTGLAVVLQLSPIAEVDTRRKVFHGMMVSMFLPTIYIDPLFCALALSLALAIFLLLDLFRASQLPPISRPLTYFLAPYVDGRDHRGPVIVSHIFLLIGCSIPLWLSLADIPRTGEYPWAGWDVMGRDVSMVSGIICVGMGDAAASLIGRRFGRRKWFWGGGKSLEGSVAFAVAVTSGLIVARTWLTVGQWSTDGSDGTNLIYPWLLMVFKAIFAAGGTSATEAILTGCNDNVVVPIVLWLLVRGLGI</sequence>
<evidence type="ECO:0000256" key="3">
    <source>
        <dbReference type="ARBA" id="ARBA00012089"/>
    </source>
</evidence>
<reference evidence="18 19" key="1">
    <citation type="submission" date="2018-02" db="EMBL/GenBank/DDBJ databases">
        <title>The genomes of Aspergillus section Nigri reveals drivers in fungal speciation.</title>
        <authorList>
            <consortium name="DOE Joint Genome Institute"/>
            <person name="Vesth T.C."/>
            <person name="Nybo J."/>
            <person name="Theobald S."/>
            <person name="Brandl J."/>
            <person name="Frisvad J.C."/>
            <person name="Nielsen K.F."/>
            <person name="Lyhne E.K."/>
            <person name="Kogle M.E."/>
            <person name="Kuo A."/>
            <person name="Riley R."/>
            <person name="Clum A."/>
            <person name="Nolan M."/>
            <person name="Lipzen A."/>
            <person name="Salamov A."/>
            <person name="Henrissat B."/>
            <person name="Wiebenga A."/>
            <person name="De vries R.P."/>
            <person name="Grigoriev I.V."/>
            <person name="Mortensen U.H."/>
            <person name="Andersen M.R."/>
            <person name="Baker S.E."/>
        </authorList>
    </citation>
    <scope>NUCLEOTIDE SEQUENCE [LARGE SCALE GENOMIC DNA]</scope>
    <source>
        <strain evidence="18 19">CBS 115571</strain>
    </source>
</reference>
<feature type="transmembrane region" description="Helical" evidence="16">
    <location>
        <begin position="1389"/>
        <end position="1410"/>
    </location>
</feature>
<evidence type="ECO:0000256" key="2">
    <source>
        <dbReference type="ARBA" id="ARBA00010794"/>
    </source>
</evidence>
<dbReference type="InterPro" id="IPR002761">
    <property type="entry name" value="Diphthami_syn_dom"/>
</dbReference>
<evidence type="ECO:0000256" key="15">
    <source>
        <dbReference type="SAM" id="MobiDB-lite"/>
    </source>
</evidence>
<evidence type="ECO:0000256" key="7">
    <source>
        <dbReference type="ARBA" id="ARBA00022692"/>
    </source>
</evidence>
<evidence type="ECO:0000256" key="12">
    <source>
        <dbReference type="ARBA" id="ARBA00029814"/>
    </source>
</evidence>
<feature type="region of interest" description="Disordered" evidence="15">
    <location>
        <begin position="56"/>
        <end position="91"/>
    </location>
</feature>
<dbReference type="SUPFAM" id="SSF52402">
    <property type="entry name" value="Adenine nucleotide alpha hydrolases-like"/>
    <property type="match status" value="1"/>
</dbReference>
<dbReference type="STRING" id="1450538.A0A2V5I1F5"/>
<comment type="subcellular location">
    <subcellularLocation>
        <location evidence="1">Endoplasmic reticulum membrane</location>
        <topology evidence="1">Multi-pass membrane protein</topology>
    </subcellularLocation>
</comment>
<dbReference type="FunFam" id="3.90.1490.10:FF:000004">
    <property type="entry name" value="ATP binding L-PSP endoribonuclease family protein"/>
    <property type="match status" value="1"/>
</dbReference>
<feature type="transmembrane region" description="Helical" evidence="16">
    <location>
        <begin position="1484"/>
        <end position="1508"/>
    </location>
</feature>
<evidence type="ECO:0000256" key="16">
    <source>
        <dbReference type="SAM" id="Phobius"/>
    </source>
</evidence>
<dbReference type="OMA" id="HVPPLIM"/>
<keyword evidence="6" id="KW-0808">Transferase</keyword>
<feature type="compositionally biased region" description="Low complexity" evidence="15">
    <location>
        <begin position="56"/>
        <end position="83"/>
    </location>
</feature>
<feature type="transmembrane region" description="Helical" evidence="16">
    <location>
        <begin position="1422"/>
        <end position="1445"/>
    </location>
</feature>
<evidence type="ECO:0000256" key="9">
    <source>
        <dbReference type="ARBA" id="ARBA00022824"/>
    </source>
</evidence>
<feature type="compositionally biased region" description="Low complexity" evidence="15">
    <location>
        <begin position="148"/>
        <end position="161"/>
    </location>
</feature>
<keyword evidence="10 16" id="KW-1133">Transmembrane helix</keyword>
<comment type="catalytic activity">
    <reaction evidence="14">
        <text>diphthine-[translation elongation factor 2] + NH4(+) + ATP = diphthamide-[translation elongation factor 2] + AMP + diphosphate + H(+)</text>
        <dbReference type="Rhea" id="RHEA:19753"/>
        <dbReference type="Rhea" id="RHEA-COMP:10172"/>
        <dbReference type="Rhea" id="RHEA-COMP:10174"/>
        <dbReference type="ChEBI" id="CHEBI:15378"/>
        <dbReference type="ChEBI" id="CHEBI:16692"/>
        <dbReference type="ChEBI" id="CHEBI:28938"/>
        <dbReference type="ChEBI" id="CHEBI:30616"/>
        <dbReference type="ChEBI" id="CHEBI:33019"/>
        <dbReference type="ChEBI" id="CHEBI:82696"/>
        <dbReference type="ChEBI" id="CHEBI:456215"/>
        <dbReference type="EC" id="6.3.1.14"/>
    </reaction>
</comment>
<proteinExistence type="inferred from homology"/>
<evidence type="ECO:0000256" key="6">
    <source>
        <dbReference type="ARBA" id="ARBA00022679"/>
    </source>
</evidence>
<dbReference type="GO" id="GO:0017178">
    <property type="term" value="F:diphthine-ammonia ligase activity"/>
    <property type="evidence" value="ECO:0007669"/>
    <property type="project" value="UniProtKB-EC"/>
</dbReference>
<feature type="region of interest" description="Disordered" evidence="15">
    <location>
        <begin position="139"/>
        <end position="178"/>
    </location>
</feature>
<dbReference type="PANTHER" id="PTHR13205">
    <property type="entry name" value="TRANSMEMBRANE PROTEIN 15-RELATED"/>
    <property type="match status" value="1"/>
</dbReference>
<dbReference type="CDD" id="cd01994">
    <property type="entry name" value="AANH_PF0828-like"/>
    <property type="match status" value="1"/>
</dbReference>
<dbReference type="EMBL" id="KZ825111">
    <property type="protein sequence ID" value="PYI22340.1"/>
    <property type="molecule type" value="Genomic_DNA"/>
</dbReference>
<evidence type="ECO:0000313" key="19">
    <source>
        <dbReference type="Proteomes" id="UP000249829"/>
    </source>
</evidence>
<name>A0A2V5I1F5_ASPV1</name>
<evidence type="ECO:0000256" key="11">
    <source>
        <dbReference type="ARBA" id="ARBA00023136"/>
    </source>
</evidence>
<dbReference type="Gene3D" id="3.30.1330.40">
    <property type="entry name" value="RutC-like"/>
    <property type="match status" value="2"/>
</dbReference>
<feature type="transmembrane region" description="Helical" evidence="16">
    <location>
        <begin position="1528"/>
        <end position="1553"/>
    </location>
</feature>
<keyword evidence="9" id="KW-0256">Endoplasmic reticulum</keyword>
<gene>
    <name evidence="18" type="ORF">BO99DRAFT_326063</name>
</gene>
<keyword evidence="8" id="KW-0418">Kinase</keyword>
<protein>
    <recommendedName>
        <fullName evidence="5">Diphthine--ammonia ligase</fullName>
        <ecNumber evidence="4">2.7.1.108</ecNumber>
        <ecNumber evidence="3">6.3.1.14</ecNumber>
    </recommendedName>
    <alternativeName>
        <fullName evidence="12">Diphthamide synthase</fullName>
    </alternativeName>
    <alternativeName>
        <fullName evidence="13">Diphthamide synthetase</fullName>
    </alternativeName>
</protein>
<dbReference type="CDD" id="cd06156">
    <property type="entry name" value="eu_AANH_C_2"/>
    <property type="match status" value="1"/>
</dbReference>
<dbReference type="InterPro" id="IPR014729">
    <property type="entry name" value="Rossmann-like_a/b/a_fold"/>
</dbReference>
<dbReference type="SUPFAM" id="SSF55298">
    <property type="entry name" value="YjgF-like"/>
    <property type="match status" value="2"/>
</dbReference>
<keyword evidence="19" id="KW-1185">Reference proteome</keyword>
<dbReference type="InterPro" id="IPR035959">
    <property type="entry name" value="RutC-like_sf"/>
</dbReference>
<feature type="compositionally biased region" description="Basic and acidic residues" evidence="15">
    <location>
        <begin position="877"/>
        <end position="887"/>
    </location>
</feature>
<dbReference type="Pfam" id="PF01902">
    <property type="entry name" value="Diphthami_syn_2"/>
    <property type="match status" value="1"/>
</dbReference>
<dbReference type="GO" id="GO:0005789">
    <property type="term" value="C:endoplasmic reticulum membrane"/>
    <property type="evidence" value="ECO:0007669"/>
    <property type="project" value="UniProtKB-SubCell"/>
</dbReference>
<dbReference type="Gene3D" id="3.40.50.620">
    <property type="entry name" value="HUPs"/>
    <property type="match status" value="1"/>
</dbReference>
<dbReference type="PANTHER" id="PTHR13205:SF15">
    <property type="entry name" value="DOLICHOL KINASE"/>
    <property type="match status" value="1"/>
</dbReference>
<dbReference type="EC" id="2.7.1.108" evidence="4"/>
<dbReference type="CDD" id="cd06155">
    <property type="entry name" value="eu_AANH_C_1"/>
    <property type="match status" value="1"/>
</dbReference>
<comment type="similarity">
    <text evidence="2">Belongs to the polyprenol kinase family.</text>
</comment>
<feature type="transmembrane region" description="Helical" evidence="16">
    <location>
        <begin position="1693"/>
        <end position="1710"/>
    </location>
</feature>
<feature type="transmembrane region" description="Helical" evidence="16">
    <location>
        <begin position="1662"/>
        <end position="1681"/>
    </location>
</feature>
<evidence type="ECO:0000259" key="17">
    <source>
        <dbReference type="Pfam" id="PF01902"/>
    </source>
</evidence>
<accession>A0A2V5I1F5</accession>
<keyword evidence="11 16" id="KW-0472">Membrane</keyword>
<keyword evidence="7 16" id="KW-0812">Transmembrane</keyword>
<evidence type="ECO:0000256" key="14">
    <source>
        <dbReference type="ARBA" id="ARBA00048108"/>
    </source>
</evidence>
<evidence type="ECO:0000256" key="1">
    <source>
        <dbReference type="ARBA" id="ARBA00004477"/>
    </source>
</evidence>
<evidence type="ECO:0000256" key="13">
    <source>
        <dbReference type="ARBA" id="ARBA00031552"/>
    </source>
</evidence>
<dbReference type="GO" id="GO:0004168">
    <property type="term" value="F:dolichol kinase activity"/>
    <property type="evidence" value="ECO:0007669"/>
    <property type="project" value="UniProtKB-EC"/>
</dbReference>
<feature type="transmembrane region" description="Helical" evidence="16">
    <location>
        <begin position="1582"/>
        <end position="1602"/>
    </location>
</feature>